<protein>
    <submittedName>
        <fullName evidence="2">Uncharacterized protein</fullName>
    </submittedName>
</protein>
<dbReference type="InParanoid" id="A0A067QSA0"/>
<dbReference type="EMBL" id="KK853083">
    <property type="protein sequence ID" value="KDR11627.1"/>
    <property type="molecule type" value="Genomic_DNA"/>
</dbReference>
<sequence length="119" mass="13666">MLSSTNKIKGHCMFSKDSQGKLLEYVINLTAARVLVPVIQIMNMNYSEDSSHTRIRHSRNELISEENSEMKPSTDLLPTSKEHQKTFTKKSLPTTPSIFWASQLIYYNNPFPTHKHMAP</sequence>
<keyword evidence="3" id="KW-1185">Reference proteome</keyword>
<accession>A0A067QSA0</accession>
<feature type="region of interest" description="Disordered" evidence="1">
    <location>
        <begin position="64"/>
        <end position="89"/>
    </location>
</feature>
<dbReference type="Proteomes" id="UP000027135">
    <property type="component" value="Unassembled WGS sequence"/>
</dbReference>
<gene>
    <name evidence="2" type="ORF">L798_13953</name>
</gene>
<organism evidence="2 3">
    <name type="scientific">Zootermopsis nevadensis</name>
    <name type="common">Dampwood termite</name>
    <dbReference type="NCBI Taxonomy" id="136037"/>
    <lineage>
        <taxon>Eukaryota</taxon>
        <taxon>Metazoa</taxon>
        <taxon>Ecdysozoa</taxon>
        <taxon>Arthropoda</taxon>
        <taxon>Hexapoda</taxon>
        <taxon>Insecta</taxon>
        <taxon>Pterygota</taxon>
        <taxon>Neoptera</taxon>
        <taxon>Polyneoptera</taxon>
        <taxon>Dictyoptera</taxon>
        <taxon>Blattodea</taxon>
        <taxon>Blattoidea</taxon>
        <taxon>Termitoidae</taxon>
        <taxon>Termopsidae</taxon>
        <taxon>Zootermopsis</taxon>
    </lineage>
</organism>
<name>A0A067QSA0_ZOONE</name>
<evidence type="ECO:0000313" key="3">
    <source>
        <dbReference type="Proteomes" id="UP000027135"/>
    </source>
</evidence>
<evidence type="ECO:0000313" key="2">
    <source>
        <dbReference type="EMBL" id="KDR11627.1"/>
    </source>
</evidence>
<dbReference type="AlphaFoldDB" id="A0A067QSA0"/>
<reference evidence="2 3" key="1">
    <citation type="journal article" date="2014" name="Nat. Commun.">
        <title>Molecular traces of alternative social organization in a termite genome.</title>
        <authorList>
            <person name="Terrapon N."/>
            <person name="Li C."/>
            <person name="Robertson H.M."/>
            <person name="Ji L."/>
            <person name="Meng X."/>
            <person name="Booth W."/>
            <person name="Chen Z."/>
            <person name="Childers C.P."/>
            <person name="Glastad K.M."/>
            <person name="Gokhale K."/>
            <person name="Gowin J."/>
            <person name="Gronenberg W."/>
            <person name="Hermansen R.A."/>
            <person name="Hu H."/>
            <person name="Hunt B.G."/>
            <person name="Huylmans A.K."/>
            <person name="Khalil S.M."/>
            <person name="Mitchell R.D."/>
            <person name="Munoz-Torres M.C."/>
            <person name="Mustard J.A."/>
            <person name="Pan H."/>
            <person name="Reese J.T."/>
            <person name="Scharf M.E."/>
            <person name="Sun F."/>
            <person name="Vogel H."/>
            <person name="Xiao J."/>
            <person name="Yang W."/>
            <person name="Yang Z."/>
            <person name="Yang Z."/>
            <person name="Zhou J."/>
            <person name="Zhu J."/>
            <person name="Brent C.S."/>
            <person name="Elsik C.G."/>
            <person name="Goodisman M.A."/>
            <person name="Liberles D.A."/>
            <person name="Roe R.M."/>
            <person name="Vargo E.L."/>
            <person name="Vilcinskas A."/>
            <person name="Wang J."/>
            <person name="Bornberg-Bauer E."/>
            <person name="Korb J."/>
            <person name="Zhang G."/>
            <person name="Liebig J."/>
        </authorList>
    </citation>
    <scope>NUCLEOTIDE SEQUENCE [LARGE SCALE GENOMIC DNA]</scope>
    <source>
        <tissue evidence="2">Whole organism</tissue>
    </source>
</reference>
<proteinExistence type="predicted"/>
<evidence type="ECO:0000256" key="1">
    <source>
        <dbReference type="SAM" id="MobiDB-lite"/>
    </source>
</evidence>